<evidence type="ECO:0000313" key="6">
    <source>
        <dbReference type="Proteomes" id="UP000887013"/>
    </source>
</evidence>
<sequence length="85" mass="9883">MPHFRVMWLSLVPFVIHLLRSCPRVLPDGCHSLHNGMTRQETPNHVIPRSIRFYPDTLSKEFCALDSMESFLKDTINVDPWLSFG</sequence>
<keyword evidence="6" id="KW-1185">Reference proteome</keyword>
<organism evidence="3 6">
    <name type="scientific">Nephila pilipes</name>
    <name type="common">Giant wood spider</name>
    <name type="synonym">Nephila maculata</name>
    <dbReference type="NCBI Taxonomy" id="299642"/>
    <lineage>
        <taxon>Eukaryota</taxon>
        <taxon>Metazoa</taxon>
        <taxon>Ecdysozoa</taxon>
        <taxon>Arthropoda</taxon>
        <taxon>Chelicerata</taxon>
        <taxon>Arachnida</taxon>
        <taxon>Araneae</taxon>
        <taxon>Araneomorphae</taxon>
        <taxon>Entelegynae</taxon>
        <taxon>Araneoidea</taxon>
        <taxon>Nephilidae</taxon>
        <taxon>Nephila</taxon>
    </lineage>
</organism>
<name>A0A8X6N8Y5_NEPPI</name>
<evidence type="ECO:0000313" key="2">
    <source>
        <dbReference type="EMBL" id="GFS74789.1"/>
    </source>
</evidence>
<accession>A0A8X6N8Y5</accession>
<evidence type="ECO:0000313" key="4">
    <source>
        <dbReference type="EMBL" id="GFT04787.1"/>
    </source>
</evidence>
<reference evidence="3" key="1">
    <citation type="submission" date="2020-08" db="EMBL/GenBank/DDBJ databases">
        <title>Multicomponent nature underlies the extraordinary mechanical properties of spider dragline silk.</title>
        <authorList>
            <person name="Kono N."/>
            <person name="Nakamura H."/>
            <person name="Mori M."/>
            <person name="Yoshida Y."/>
            <person name="Ohtoshi R."/>
            <person name="Malay A.D."/>
            <person name="Moran D.A.P."/>
            <person name="Tomita M."/>
            <person name="Numata K."/>
            <person name="Arakawa K."/>
        </authorList>
    </citation>
    <scope>NUCLEOTIDE SEQUENCE</scope>
</reference>
<dbReference type="AlphaFoldDB" id="A0A8X6N8Y5"/>
<dbReference type="EMBL" id="BMAW01096471">
    <property type="protein sequence ID" value="GFS74789.1"/>
    <property type="molecule type" value="Genomic_DNA"/>
</dbReference>
<evidence type="ECO:0000313" key="3">
    <source>
        <dbReference type="EMBL" id="GFT01720.1"/>
    </source>
</evidence>
<dbReference type="Proteomes" id="UP000887013">
    <property type="component" value="Unassembled WGS sequence"/>
</dbReference>
<proteinExistence type="predicted"/>
<comment type="caution">
    <text evidence="3">The sequence shown here is derived from an EMBL/GenBank/DDBJ whole genome shotgun (WGS) entry which is preliminary data.</text>
</comment>
<feature type="chain" id="PRO_5036596938" description="Secreted protein" evidence="1">
    <location>
        <begin position="22"/>
        <end position="85"/>
    </location>
</feature>
<evidence type="ECO:0008006" key="7">
    <source>
        <dbReference type="Google" id="ProtNLM"/>
    </source>
</evidence>
<dbReference type="EMBL" id="BMAW01007651">
    <property type="protein sequence ID" value="GFT04787.1"/>
    <property type="molecule type" value="Genomic_DNA"/>
</dbReference>
<gene>
    <name evidence="5" type="ORF">NPIL_102581</name>
    <name evidence="2" type="ORF">NPIL_467051</name>
    <name evidence="4" type="ORF">NPIL_543401</name>
    <name evidence="3" type="ORF">NPIL_598321</name>
</gene>
<keyword evidence="1" id="KW-0732">Signal</keyword>
<evidence type="ECO:0000256" key="1">
    <source>
        <dbReference type="SAM" id="SignalP"/>
    </source>
</evidence>
<dbReference type="EMBL" id="BMAW01115047">
    <property type="protein sequence ID" value="GFT64629.1"/>
    <property type="molecule type" value="Genomic_DNA"/>
</dbReference>
<evidence type="ECO:0000313" key="5">
    <source>
        <dbReference type="EMBL" id="GFT64629.1"/>
    </source>
</evidence>
<dbReference type="EMBL" id="BMAW01055594">
    <property type="protein sequence ID" value="GFT01720.1"/>
    <property type="molecule type" value="Genomic_DNA"/>
</dbReference>
<protein>
    <recommendedName>
        <fullName evidence="7">Secreted protein</fullName>
    </recommendedName>
</protein>
<feature type="signal peptide" evidence="1">
    <location>
        <begin position="1"/>
        <end position="21"/>
    </location>
</feature>